<comment type="subcellular location">
    <subcellularLocation>
        <location evidence="1">Membrane</location>
        <topology evidence="1">Multi-pass membrane protein</topology>
    </subcellularLocation>
</comment>
<dbReference type="GO" id="GO:0005891">
    <property type="term" value="C:voltage-gated calcium channel complex"/>
    <property type="evidence" value="ECO:0007669"/>
    <property type="project" value="TreeGrafter"/>
</dbReference>
<evidence type="ECO:0000256" key="4">
    <source>
        <dbReference type="ARBA" id="ARBA00022837"/>
    </source>
</evidence>
<evidence type="ECO:0000256" key="1">
    <source>
        <dbReference type="ARBA" id="ARBA00004141"/>
    </source>
</evidence>
<dbReference type="Pfam" id="PF00520">
    <property type="entry name" value="Ion_trans"/>
    <property type="match status" value="1"/>
</dbReference>
<evidence type="ECO:0000256" key="6">
    <source>
        <dbReference type="ARBA" id="ARBA00022989"/>
    </source>
</evidence>
<keyword evidence="2" id="KW-0813">Transport</keyword>
<dbReference type="GO" id="GO:0005509">
    <property type="term" value="F:calcium ion binding"/>
    <property type="evidence" value="ECO:0007669"/>
    <property type="project" value="InterPro"/>
</dbReference>
<keyword evidence="6 11" id="KW-1133">Transmembrane helix</keyword>
<dbReference type="PANTHER" id="PTHR45628:SF1">
    <property type="entry name" value="VOLTAGE-DEPENDENT CALCIUM CHANNEL TYPE D SUBUNIT ALPHA-1"/>
    <property type="match status" value="1"/>
</dbReference>
<feature type="transmembrane region" description="Helical" evidence="11">
    <location>
        <begin position="14"/>
        <end position="35"/>
    </location>
</feature>
<dbReference type="GO" id="GO:0098703">
    <property type="term" value="P:calcium ion import across plasma membrane"/>
    <property type="evidence" value="ECO:0007669"/>
    <property type="project" value="TreeGrafter"/>
</dbReference>
<dbReference type="InterPro" id="IPR005821">
    <property type="entry name" value="Ion_trans_dom"/>
</dbReference>
<accession>A0A2V1GVP4</accession>
<dbReference type="RefSeq" id="WP_116686470.1">
    <property type="nucleotide sequence ID" value="NZ_CAWNYD010000002.1"/>
</dbReference>
<keyword evidence="14" id="KW-1185">Reference proteome</keyword>
<evidence type="ECO:0000256" key="7">
    <source>
        <dbReference type="ARBA" id="ARBA00023065"/>
    </source>
</evidence>
<organism evidence="13 14">
    <name type="scientific">Pelagibaculum spongiae</name>
    <dbReference type="NCBI Taxonomy" id="2080658"/>
    <lineage>
        <taxon>Bacteria</taxon>
        <taxon>Pseudomonadati</taxon>
        <taxon>Pseudomonadota</taxon>
        <taxon>Gammaproteobacteria</taxon>
        <taxon>Oceanospirillales</taxon>
        <taxon>Pelagibaculum</taxon>
    </lineage>
</organism>
<dbReference type="Gene3D" id="1.20.120.350">
    <property type="entry name" value="Voltage-gated potassium channels. Chain C"/>
    <property type="match status" value="1"/>
</dbReference>
<dbReference type="PRINTS" id="PR01433">
    <property type="entry name" value="POLYCYSTIN2"/>
</dbReference>
<keyword evidence="4" id="KW-0106">Calcium</keyword>
<evidence type="ECO:0000256" key="10">
    <source>
        <dbReference type="SAM" id="MobiDB-lite"/>
    </source>
</evidence>
<name>A0A2V1GVP4_9GAMM</name>
<feature type="transmembrane region" description="Helical" evidence="11">
    <location>
        <begin position="200"/>
        <end position="221"/>
    </location>
</feature>
<dbReference type="InterPro" id="IPR003915">
    <property type="entry name" value="PKD_2"/>
</dbReference>
<evidence type="ECO:0000256" key="9">
    <source>
        <dbReference type="ARBA" id="ARBA00023303"/>
    </source>
</evidence>
<feature type="transmembrane region" description="Helical" evidence="11">
    <location>
        <begin position="133"/>
        <end position="151"/>
    </location>
</feature>
<dbReference type="InterPro" id="IPR050599">
    <property type="entry name" value="VDCC_alpha-1_subunit"/>
</dbReference>
<dbReference type="PANTHER" id="PTHR45628">
    <property type="entry name" value="VOLTAGE-DEPENDENT CALCIUM CHANNEL TYPE A SUBUNIT ALPHA-1"/>
    <property type="match status" value="1"/>
</dbReference>
<reference evidence="13 14" key="1">
    <citation type="submission" date="2018-04" db="EMBL/GenBank/DDBJ databases">
        <title>Thalassorhabdus spongiae gen. nov., sp. nov., isolated from a marine sponge in South-West Iceland.</title>
        <authorList>
            <person name="Knobloch S."/>
            <person name="Daussin A."/>
            <person name="Johannsson R."/>
            <person name="Marteinsson V.T."/>
        </authorList>
    </citation>
    <scope>NUCLEOTIDE SEQUENCE [LARGE SCALE GENOMIC DNA]</scope>
    <source>
        <strain evidence="13 14">Hp12</strain>
    </source>
</reference>
<feature type="compositionally biased region" description="Polar residues" evidence="10">
    <location>
        <begin position="334"/>
        <end position="358"/>
    </location>
</feature>
<dbReference type="EMBL" id="QDDL01000002">
    <property type="protein sequence ID" value="PVZ70398.1"/>
    <property type="molecule type" value="Genomic_DNA"/>
</dbReference>
<dbReference type="InterPro" id="IPR027359">
    <property type="entry name" value="Volt_channel_dom_sf"/>
</dbReference>
<feature type="region of interest" description="Disordered" evidence="10">
    <location>
        <begin position="329"/>
        <end position="358"/>
    </location>
</feature>
<sequence length="358" mass="40571">MDTQPIKILTESKLFEVTVLLVIMLTAIIVGAQTFPAAQPYMPLLNWLDNIVTVILLVEMGMRLISSPSKSAYIKDPWNILDLLILAICLAPIPDGEMSMVMRLLRVFRVARIIILVPELKVLLNSLMRSIPQIGYVLCLLFLFFYIYAVIGTTAFAKVNPELWGDISLSLLTLFRIMTLEGWTDVMYQTMEVYPLSWTYYLSFIFFTAFAFLNMIIGVLVNNLEQESNKESGMTKEDYDRIESKINQLLEQPASSQPINTTSDVSLESPLSQIEVSYNSLKERGDQGDLNYDEILLMSALKYAIENYKCQWKSPEGRALEKLMQQYPPEPQLKPSQQELSATQISQGSNSLATDSIV</sequence>
<evidence type="ECO:0000256" key="11">
    <source>
        <dbReference type="SAM" id="Phobius"/>
    </source>
</evidence>
<protein>
    <submittedName>
        <fullName evidence="13">Ion transporter</fullName>
    </submittedName>
</protein>
<keyword evidence="9" id="KW-0407">Ion channel</keyword>
<proteinExistence type="predicted"/>
<keyword evidence="3 11" id="KW-0812">Transmembrane</keyword>
<keyword evidence="8 11" id="KW-0472">Membrane</keyword>
<feature type="domain" description="Ion transport" evidence="12">
    <location>
        <begin position="13"/>
        <end position="230"/>
    </location>
</feature>
<comment type="caution">
    <text evidence="13">The sequence shown here is derived from an EMBL/GenBank/DDBJ whole genome shotgun (WGS) entry which is preliminary data.</text>
</comment>
<keyword evidence="5" id="KW-0851">Voltage-gated channel</keyword>
<gene>
    <name evidence="13" type="ORF">DC094_07335</name>
</gene>
<dbReference type="SUPFAM" id="SSF81324">
    <property type="entry name" value="Voltage-gated potassium channels"/>
    <property type="match status" value="1"/>
</dbReference>
<evidence type="ECO:0000256" key="8">
    <source>
        <dbReference type="ARBA" id="ARBA00023136"/>
    </source>
</evidence>
<evidence type="ECO:0000313" key="14">
    <source>
        <dbReference type="Proteomes" id="UP000244906"/>
    </source>
</evidence>
<dbReference type="Gene3D" id="1.10.287.70">
    <property type="match status" value="1"/>
</dbReference>
<evidence type="ECO:0000256" key="3">
    <source>
        <dbReference type="ARBA" id="ARBA00022692"/>
    </source>
</evidence>
<evidence type="ECO:0000259" key="12">
    <source>
        <dbReference type="Pfam" id="PF00520"/>
    </source>
</evidence>
<evidence type="ECO:0000313" key="13">
    <source>
        <dbReference type="EMBL" id="PVZ70398.1"/>
    </source>
</evidence>
<dbReference type="OrthoDB" id="5297065at2"/>
<dbReference type="GO" id="GO:0008331">
    <property type="term" value="F:high voltage-gated calcium channel activity"/>
    <property type="evidence" value="ECO:0007669"/>
    <property type="project" value="TreeGrafter"/>
</dbReference>
<dbReference type="AlphaFoldDB" id="A0A2V1GVP4"/>
<dbReference type="Proteomes" id="UP000244906">
    <property type="component" value="Unassembled WGS sequence"/>
</dbReference>
<evidence type="ECO:0000256" key="2">
    <source>
        <dbReference type="ARBA" id="ARBA00022448"/>
    </source>
</evidence>
<feature type="transmembrane region" description="Helical" evidence="11">
    <location>
        <begin position="47"/>
        <end position="65"/>
    </location>
</feature>
<evidence type="ECO:0000256" key="5">
    <source>
        <dbReference type="ARBA" id="ARBA00022882"/>
    </source>
</evidence>
<keyword evidence="7" id="KW-0406">Ion transport</keyword>